<feature type="compositionally biased region" description="Polar residues" evidence="1">
    <location>
        <begin position="14"/>
        <end position="33"/>
    </location>
</feature>
<dbReference type="SUPFAM" id="SSF82704">
    <property type="entry name" value="AlbA-like"/>
    <property type="match status" value="1"/>
</dbReference>
<organism evidence="3 4">
    <name type="scientific">Dekkera bruxellensis</name>
    <name type="common">Brettanomyces custersii</name>
    <dbReference type="NCBI Taxonomy" id="5007"/>
    <lineage>
        <taxon>Eukaryota</taxon>
        <taxon>Fungi</taxon>
        <taxon>Dikarya</taxon>
        <taxon>Ascomycota</taxon>
        <taxon>Saccharomycotina</taxon>
        <taxon>Pichiomycetes</taxon>
        <taxon>Pichiales</taxon>
        <taxon>Pichiaceae</taxon>
        <taxon>Brettanomyces</taxon>
    </lineage>
</organism>
<evidence type="ECO:0000259" key="2">
    <source>
        <dbReference type="Pfam" id="PF01918"/>
    </source>
</evidence>
<accession>A0A871QZ49</accession>
<dbReference type="AlphaFoldDB" id="A0A871QZ49"/>
<dbReference type="RefSeq" id="XP_041135166.1">
    <property type="nucleotide sequence ID" value="XM_041280283.1"/>
</dbReference>
<reference evidence="3" key="1">
    <citation type="submission" date="2020-10" db="EMBL/GenBank/DDBJ databases">
        <authorList>
            <person name="Palmer J.M."/>
        </authorList>
    </citation>
    <scope>NUCLEOTIDE SEQUENCE</scope>
    <source>
        <strain evidence="3">UCD 2041</strain>
    </source>
</reference>
<dbReference type="Gene3D" id="3.30.110.20">
    <property type="entry name" value="Alba-like domain"/>
    <property type="match status" value="1"/>
</dbReference>
<dbReference type="Pfam" id="PF01918">
    <property type="entry name" value="Alba"/>
    <property type="match status" value="1"/>
</dbReference>
<protein>
    <recommendedName>
        <fullName evidence="2">DNA/RNA-binding protein Alba-like domain-containing protein</fullName>
    </recommendedName>
</protein>
<name>A0A871QZ49_DEKBR</name>
<dbReference type="InterPro" id="IPR036882">
    <property type="entry name" value="Alba-like_dom_sf"/>
</dbReference>
<dbReference type="InterPro" id="IPR002775">
    <property type="entry name" value="DNA/RNA-bd_Alba-like"/>
</dbReference>
<dbReference type="KEGG" id="bbrx:BRETT_001740"/>
<reference evidence="3" key="2">
    <citation type="journal article" name="BMC Genomics">
        <title>New genome assemblies reveal patterns of domestication and adaptation across Brettanomyces (Dekkera) species.</title>
        <authorList>
            <person name="Roach M.J."/>
            <person name="Borneman A.R."/>
        </authorList>
    </citation>
    <scope>NUCLEOTIDE SEQUENCE</scope>
    <source>
        <strain evidence="3">UCD 2041</strain>
    </source>
</reference>
<evidence type="ECO:0000313" key="3">
    <source>
        <dbReference type="EMBL" id="QOU18673.1"/>
    </source>
</evidence>
<evidence type="ECO:0000256" key="1">
    <source>
        <dbReference type="SAM" id="MobiDB-lite"/>
    </source>
</evidence>
<sequence>MVATENPRKRKGTGLSNYKDTQQNAHGTQSETTRSLVWGEILSQSESQNTRFLTEAGQGTQSNMNRMVINKNDSIKKRLSKILKLLQERMKEPEIEILLIASGQSIQKLVTIVEIVKQKIGVQVSEKSKMDKVERNRRNAKIDGMEKVVVGDKEVQNLRFRFDQFNYLDYSLMSESEFRQQRRKRAKGKTEITGSKTGRNQTVTENGGYTRRELDALKIQEDVKIPVFYSYLNLRPENQDAEISSELKDKFTGLVEEGWSRQRE</sequence>
<dbReference type="GO" id="GO:0003676">
    <property type="term" value="F:nucleic acid binding"/>
    <property type="evidence" value="ECO:0007669"/>
    <property type="project" value="InterPro"/>
</dbReference>
<dbReference type="EMBL" id="CP063132">
    <property type="protein sequence ID" value="QOU18673.1"/>
    <property type="molecule type" value="Genomic_DNA"/>
</dbReference>
<dbReference type="GeneID" id="64573664"/>
<evidence type="ECO:0000313" key="4">
    <source>
        <dbReference type="Proteomes" id="UP000663131"/>
    </source>
</evidence>
<feature type="region of interest" description="Disordered" evidence="1">
    <location>
        <begin position="1"/>
        <end position="33"/>
    </location>
</feature>
<dbReference type="Proteomes" id="UP000663131">
    <property type="component" value="Chromosome 4"/>
</dbReference>
<proteinExistence type="predicted"/>
<gene>
    <name evidence="3" type="ORF">BRETT_001740</name>
</gene>
<dbReference type="OrthoDB" id="4078155at2759"/>
<feature type="region of interest" description="Disordered" evidence="1">
    <location>
        <begin position="184"/>
        <end position="207"/>
    </location>
</feature>
<feature type="compositionally biased region" description="Polar residues" evidence="1">
    <location>
        <begin position="192"/>
        <end position="207"/>
    </location>
</feature>
<feature type="domain" description="DNA/RNA-binding protein Alba-like" evidence="2">
    <location>
        <begin position="65"/>
        <end position="125"/>
    </location>
</feature>